<comment type="function">
    <text evidence="6">Binds and transfers iron-sulfur (Fe-S) clusters to target apoproteins. Can hydrolyze ATP.</text>
</comment>
<dbReference type="KEGG" id="pma:Pro_1736"/>
<dbReference type="InterPro" id="IPR027417">
    <property type="entry name" value="P-loop_NTPase"/>
</dbReference>
<evidence type="ECO:0000259" key="7">
    <source>
        <dbReference type="Pfam" id="PF01883"/>
    </source>
</evidence>
<dbReference type="GO" id="GO:0046872">
    <property type="term" value="F:metal ion binding"/>
    <property type="evidence" value="ECO:0007669"/>
    <property type="project" value="UniProtKB-KW"/>
</dbReference>
<evidence type="ECO:0000256" key="2">
    <source>
        <dbReference type="ARBA" id="ARBA00022741"/>
    </source>
</evidence>
<comment type="subunit">
    <text evidence="6">Homodimer.</text>
</comment>
<proteinExistence type="inferred from homology"/>
<dbReference type="PATRIC" id="fig|167539.5.peg.1831"/>
<gene>
    <name evidence="8" type="primary">mrp</name>
    <name evidence="8" type="ordered locus">Pro_1736</name>
</gene>
<evidence type="ECO:0000313" key="9">
    <source>
        <dbReference type="Proteomes" id="UP000001420"/>
    </source>
</evidence>
<feature type="binding site" evidence="6">
    <location>
        <begin position="112"/>
        <end position="119"/>
    </location>
    <ligand>
        <name>ATP</name>
        <dbReference type="ChEBI" id="CHEBI:30616"/>
    </ligand>
</feature>
<accession>Q7V9T8</accession>
<dbReference type="HOGENOM" id="CLU_024839_0_0_3"/>
<keyword evidence="2 6" id="KW-0547">Nucleotide-binding</keyword>
<dbReference type="InterPro" id="IPR033756">
    <property type="entry name" value="YlxH/NBP35"/>
</dbReference>
<dbReference type="OrthoDB" id="9809679at2"/>
<dbReference type="RefSeq" id="WP_011125885.1">
    <property type="nucleotide sequence ID" value="NC_005042.1"/>
</dbReference>
<evidence type="ECO:0000256" key="1">
    <source>
        <dbReference type="ARBA" id="ARBA00022723"/>
    </source>
</evidence>
<dbReference type="PANTHER" id="PTHR42961:SF2">
    <property type="entry name" value="IRON-SULFUR PROTEIN NUBPL"/>
    <property type="match status" value="1"/>
</dbReference>
<dbReference type="GO" id="GO:0140663">
    <property type="term" value="F:ATP-dependent FeS chaperone activity"/>
    <property type="evidence" value="ECO:0007669"/>
    <property type="project" value="InterPro"/>
</dbReference>
<evidence type="ECO:0000256" key="3">
    <source>
        <dbReference type="ARBA" id="ARBA00022840"/>
    </source>
</evidence>
<keyword evidence="9" id="KW-1185">Reference proteome</keyword>
<feature type="domain" description="MIP18 family-like" evidence="7">
    <location>
        <begin position="4"/>
        <end position="66"/>
    </location>
</feature>
<dbReference type="InterPro" id="IPR002744">
    <property type="entry name" value="MIP18-like"/>
</dbReference>
<evidence type="ECO:0000256" key="4">
    <source>
        <dbReference type="ARBA" id="ARBA00023004"/>
    </source>
</evidence>
<dbReference type="FunFam" id="3.40.50.300:FF:001119">
    <property type="entry name" value="Iron-sulfur cluster carrier protein"/>
    <property type="match status" value="1"/>
</dbReference>
<dbReference type="STRING" id="167539.Pro_1736"/>
<dbReference type="PANTHER" id="PTHR42961">
    <property type="entry name" value="IRON-SULFUR PROTEIN NUBPL"/>
    <property type="match status" value="1"/>
</dbReference>
<sequence>MLSEEELLKALSSIKDSGSNRSVVDLGWLDQLRINHPKAIVRLNLPSYAQSQRDRIAAEAKRIVESYREISELQIELSNANGQSEIGNAGHGQVSSLQKIPGVKNVIAVSSGKGGVGKSTVAVNLACGLSQKGYSVGLLDADIYGPNTPIMLGVSDKTPEVQGSGAEQKIIPIESFGISMVSMGLLIDDNQPVIWRGPMLNGIIRQFLYQASWGEKDFLVVDLPPGTGDAQLSLAQAVPMSGVLIVTTPQKVSLQDSRRGLAMFKQMNVPILGVIENMSSFIPPDQPEREYAIFGTGGGQVLSEENSVPLLAKLPLEMNTSNGNEEDKPIVFQYPDSKTAKAFERLALSVLEIIETNSN</sequence>
<dbReference type="InterPro" id="IPR019591">
    <property type="entry name" value="Mrp/NBP35_ATP-bd"/>
</dbReference>
<dbReference type="GO" id="GO:0016226">
    <property type="term" value="P:iron-sulfur cluster assembly"/>
    <property type="evidence" value="ECO:0007669"/>
    <property type="project" value="InterPro"/>
</dbReference>
<dbReference type="GO" id="GO:0051539">
    <property type="term" value="F:4 iron, 4 sulfur cluster binding"/>
    <property type="evidence" value="ECO:0007669"/>
    <property type="project" value="TreeGrafter"/>
</dbReference>
<dbReference type="GO" id="GO:0016887">
    <property type="term" value="F:ATP hydrolysis activity"/>
    <property type="evidence" value="ECO:0007669"/>
    <property type="project" value="UniProtKB-UniRule"/>
</dbReference>
<dbReference type="Proteomes" id="UP000001420">
    <property type="component" value="Chromosome"/>
</dbReference>
<organism evidence="8 9">
    <name type="scientific">Prochlorococcus marinus (strain SARG / CCMP1375 / SS120)</name>
    <dbReference type="NCBI Taxonomy" id="167539"/>
    <lineage>
        <taxon>Bacteria</taxon>
        <taxon>Bacillati</taxon>
        <taxon>Cyanobacteriota</taxon>
        <taxon>Cyanophyceae</taxon>
        <taxon>Synechococcales</taxon>
        <taxon>Prochlorococcaceae</taxon>
        <taxon>Prochlorococcus</taxon>
    </lineage>
</organism>
<evidence type="ECO:0000256" key="5">
    <source>
        <dbReference type="ARBA" id="ARBA00023014"/>
    </source>
</evidence>
<dbReference type="Gene3D" id="3.30.300.130">
    <property type="entry name" value="Fe-S cluster assembly (FSCA)"/>
    <property type="match status" value="1"/>
</dbReference>
<dbReference type="SUPFAM" id="SSF52540">
    <property type="entry name" value="P-loop containing nucleoside triphosphate hydrolases"/>
    <property type="match status" value="1"/>
</dbReference>
<dbReference type="CDD" id="cd02037">
    <property type="entry name" value="Mrp_NBP35"/>
    <property type="match status" value="1"/>
</dbReference>
<dbReference type="InterPro" id="IPR034904">
    <property type="entry name" value="FSCA_dom_sf"/>
</dbReference>
<dbReference type="HAMAP" id="MF_02040">
    <property type="entry name" value="Mrp_NBP35"/>
    <property type="match status" value="1"/>
</dbReference>
<dbReference type="InterPro" id="IPR044304">
    <property type="entry name" value="NUBPL-like"/>
</dbReference>
<keyword evidence="1 6" id="KW-0479">Metal-binding</keyword>
<keyword evidence="5 6" id="KW-0411">Iron-sulfur</keyword>
<dbReference type="GO" id="GO:0005524">
    <property type="term" value="F:ATP binding"/>
    <property type="evidence" value="ECO:0007669"/>
    <property type="project" value="UniProtKB-UniRule"/>
</dbReference>
<reference evidence="8 9" key="1">
    <citation type="journal article" date="2003" name="Proc. Natl. Acad. Sci. U.S.A.">
        <title>Genome sequence of the cyanobacterium Prochlorococcus marinus SS120, a nearly minimal oxyphototrophic genome.</title>
        <authorList>
            <person name="Dufresne A."/>
            <person name="Salanoubat M."/>
            <person name="Partensky F."/>
            <person name="Artiguenave F."/>
            <person name="Axmann I.M."/>
            <person name="Barbe V."/>
            <person name="Duprat S."/>
            <person name="Galperin M.Y."/>
            <person name="Koonin E.V."/>
            <person name="Le Gall F."/>
            <person name="Makarova K.S."/>
            <person name="Ostrowski M."/>
            <person name="Oztas S."/>
            <person name="Robert C."/>
            <person name="Rogozin I.B."/>
            <person name="Scanlan D.J."/>
            <person name="Tandeau de Marsac N."/>
            <person name="Weissenbach J."/>
            <person name="Wincker P."/>
            <person name="Wolf Y.I."/>
            <person name="Hess W.R."/>
        </authorList>
    </citation>
    <scope>NUCLEOTIDE SEQUENCE [LARGE SCALE GENOMIC DNA]</scope>
    <source>
        <strain evidence="9">SARG / CCMP1375 / SS120</strain>
    </source>
</reference>
<name>Q7V9T8_PROMA</name>
<dbReference type="EMBL" id="AE017126">
    <property type="protein sequence ID" value="AAQ00780.1"/>
    <property type="molecule type" value="Genomic_DNA"/>
</dbReference>
<dbReference type="eggNOG" id="COG0489">
    <property type="taxonomic scope" value="Bacteria"/>
</dbReference>
<keyword evidence="6" id="KW-0378">Hydrolase</keyword>
<dbReference type="AlphaFoldDB" id="Q7V9T8"/>
<dbReference type="Pfam" id="PF10609">
    <property type="entry name" value="ParA"/>
    <property type="match status" value="1"/>
</dbReference>
<protein>
    <recommendedName>
        <fullName evidence="6">Iron-sulfur cluster carrier protein</fullName>
    </recommendedName>
</protein>
<dbReference type="SUPFAM" id="SSF117916">
    <property type="entry name" value="Fe-S cluster assembly (FSCA) domain-like"/>
    <property type="match status" value="1"/>
</dbReference>
<evidence type="ECO:0000313" key="8">
    <source>
        <dbReference type="EMBL" id="AAQ00780.1"/>
    </source>
</evidence>
<dbReference type="EnsemblBacteria" id="AAQ00780">
    <property type="protein sequence ID" value="AAQ00780"/>
    <property type="gene ID" value="Pro_1736"/>
</dbReference>
<dbReference type="Gene3D" id="3.40.50.300">
    <property type="entry name" value="P-loop containing nucleotide triphosphate hydrolases"/>
    <property type="match status" value="1"/>
</dbReference>
<keyword evidence="3 6" id="KW-0067">ATP-binding</keyword>
<comment type="similarity">
    <text evidence="6">Belongs to the Mrp/NBP35 ATP-binding proteins family.</text>
</comment>
<dbReference type="Pfam" id="PF01883">
    <property type="entry name" value="FeS_assembly_P"/>
    <property type="match status" value="1"/>
</dbReference>
<keyword evidence="4 6" id="KW-0408">Iron</keyword>
<evidence type="ECO:0000256" key="6">
    <source>
        <dbReference type="HAMAP-Rule" id="MF_02040"/>
    </source>
</evidence>